<dbReference type="GO" id="GO:0008757">
    <property type="term" value="F:S-adenosylmethionine-dependent methyltransferase activity"/>
    <property type="evidence" value="ECO:0007669"/>
    <property type="project" value="InterPro"/>
</dbReference>
<accession>A0A8B8MSV1</accession>
<dbReference type="InterPro" id="IPR029063">
    <property type="entry name" value="SAM-dependent_MTases_sf"/>
</dbReference>
<dbReference type="Gene3D" id="3.40.50.150">
    <property type="entry name" value="Vaccinia Virus protein VP39"/>
    <property type="match status" value="1"/>
</dbReference>
<dbReference type="InterPro" id="IPR013216">
    <property type="entry name" value="Methyltransf_11"/>
</dbReference>
<proteinExistence type="predicted"/>
<dbReference type="GeneID" id="115727130"/>
<dbReference type="SUPFAM" id="SSF53335">
    <property type="entry name" value="S-adenosyl-L-methionine-dependent methyltransferases"/>
    <property type="match status" value="1"/>
</dbReference>
<dbReference type="AlphaFoldDB" id="A0A8B8MSV1"/>
<feature type="domain" description="Methyltransferase type 11" evidence="1">
    <location>
        <begin position="63"/>
        <end position="158"/>
    </location>
</feature>
<keyword evidence="2" id="KW-1185">Reference proteome</keyword>
<protein>
    <submittedName>
        <fullName evidence="3">Methyltransferase DDB_G0268948</fullName>
    </submittedName>
</protein>
<reference evidence="2" key="1">
    <citation type="submission" date="2025-05" db="UniProtKB">
        <authorList>
            <consortium name="RefSeq"/>
        </authorList>
    </citation>
    <scope>NUCLEOTIDE SEQUENCE [LARGE SCALE GENOMIC DNA]</scope>
</reference>
<keyword evidence="3" id="KW-0808">Transferase</keyword>
<dbReference type="PANTHER" id="PTHR44575">
    <property type="entry name" value="OS01G0589200 PROTEIN"/>
    <property type="match status" value="1"/>
</dbReference>
<organism evidence="2 3">
    <name type="scientific">Rhodamnia argentea</name>
    <dbReference type="NCBI Taxonomy" id="178133"/>
    <lineage>
        <taxon>Eukaryota</taxon>
        <taxon>Viridiplantae</taxon>
        <taxon>Streptophyta</taxon>
        <taxon>Embryophyta</taxon>
        <taxon>Tracheophyta</taxon>
        <taxon>Spermatophyta</taxon>
        <taxon>Magnoliopsida</taxon>
        <taxon>eudicotyledons</taxon>
        <taxon>Gunneridae</taxon>
        <taxon>Pentapetalae</taxon>
        <taxon>rosids</taxon>
        <taxon>malvids</taxon>
        <taxon>Myrtales</taxon>
        <taxon>Myrtaceae</taxon>
        <taxon>Myrtoideae</taxon>
        <taxon>Myrteae</taxon>
        <taxon>Australasian group</taxon>
        <taxon>Rhodamnia</taxon>
    </lineage>
</organism>
<dbReference type="PANTHER" id="PTHR44575:SF2">
    <property type="entry name" value="OS01G0589200 PROTEIN"/>
    <property type="match status" value="1"/>
</dbReference>
<gene>
    <name evidence="3" type="primary">LOC115727130</name>
</gene>
<dbReference type="Proteomes" id="UP000827889">
    <property type="component" value="Chromosome 1"/>
</dbReference>
<reference evidence="3" key="2">
    <citation type="submission" date="2025-08" db="UniProtKB">
        <authorList>
            <consortium name="RefSeq"/>
        </authorList>
    </citation>
    <scope>IDENTIFICATION</scope>
    <source>
        <tissue evidence="3">Leaf</tissue>
    </source>
</reference>
<dbReference type="RefSeq" id="XP_030513154.2">
    <property type="nucleotide sequence ID" value="XM_030657294.2"/>
</dbReference>
<dbReference type="CDD" id="cd02440">
    <property type="entry name" value="AdoMet_MTases"/>
    <property type="match status" value="1"/>
</dbReference>
<evidence type="ECO:0000313" key="2">
    <source>
        <dbReference type="Proteomes" id="UP000827889"/>
    </source>
</evidence>
<evidence type="ECO:0000313" key="3">
    <source>
        <dbReference type="RefSeq" id="XP_030513154.2"/>
    </source>
</evidence>
<keyword evidence="3" id="KW-0489">Methyltransferase</keyword>
<sequence length="282" mass="31698">MKRAETLFIPARQRSRQAEADREEMAGLFDKQAEIYVDARPTYPAHWYSMLASRTPRHSLAWDVGTGNGQAALGVAGHYDQVIATDTSAAQLKCAMQHPRVCYFHTPLPISNDEIMSLFGGENSVDLITVAQAVHWFDLPNFYSLATHLLRKPGGMIAVWCYNDVEVSPMFDPAMKRFHDTTLPFWDPNIKHIFDGYKRLPFPFESVGLGCEGEPLPLDILKELSFEGFLRMLRSWSAVTTAKEQGVDLLSEGVVRELEDAWGGHDLVRCIVYKAFMLAGTV</sequence>
<dbReference type="GO" id="GO:0032259">
    <property type="term" value="P:methylation"/>
    <property type="evidence" value="ECO:0007669"/>
    <property type="project" value="UniProtKB-KW"/>
</dbReference>
<dbReference type="Pfam" id="PF08241">
    <property type="entry name" value="Methyltransf_11"/>
    <property type="match status" value="1"/>
</dbReference>
<evidence type="ECO:0000259" key="1">
    <source>
        <dbReference type="Pfam" id="PF08241"/>
    </source>
</evidence>
<dbReference type="KEGG" id="rarg:115727130"/>
<name>A0A8B8MSV1_9MYRT</name>